<dbReference type="AlphaFoldDB" id="A0A852T6W8"/>
<proteinExistence type="predicted"/>
<comment type="caution">
    <text evidence="1">The sequence shown here is derived from an EMBL/GenBank/DDBJ whole genome shotgun (WGS) entry which is preliminary data.</text>
</comment>
<sequence length="33" mass="3846">MPVTKVTLKKELTTREPVHLRRTVPTQEDLKLS</sequence>
<dbReference type="EMBL" id="JACCBX010000001">
    <property type="protein sequence ID" value="NYE03605.1"/>
    <property type="molecule type" value="Genomic_DNA"/>
</dbReference>
<dbReference type="Proteomes" id="UP000548423">
    <property type="component" value="Unassembled WGS sequence"/>
</dbReference>
<accession>A0A852T6W8</accession>
<reference evidence="2" key="1">
    <citation type="submission" date="2020-07" db="EMBL/GenBank/DDBJ databases">
        <authorList>
            <person name="Partida-Martinez L."/>
            <person name="Huntemann M."/>
            <person name="Clum A."/>
            <person name="Wang J."/>
            <person name="Palaniappan K."/>
            <person name="Ritter S."/>
            <person name="Chen I.-M."/>
            <person name="Stamatis D."/>
            <person name="Reddy T."/>
            <person name="O'Malley R."/>
            <person name="Daum C."/>
            <person name="Shapiro N."/>
            <person name="Ivanova N."/>
            <person name="Kyrpides N."/>
            <person name="Woyke T."/>
        </authorList>
    </citation>
    <scope>NUCLEOTIDE SEQUENCE [LARGE SCALE GENOMIC DNA]</scope>
    <source>
        <strain evidence="2">AT2.8</strain>
    </source>
</reference>
<gene>
    <name evidence="1" type="ORF">F4694_000324</name>
</gene>
<organism evidence="1 2">
    <name type="scientific">Neobacillus niacini</name>
    <dbReference type="NCBI Taxonomy" id="86668"/>
    <lineage>
        <taxon>Bacteria</taxon>
        <taxon>Bacillati</taxon>
        <taxon>Bacillota</taxon>
        <taxon>Bacilli</taxon>
        <taxon>Bacillales</taxon>
        <taxon>Bacillaceae</taxon>
        <taxon>Neobacillus</taxon>
    </lineage>
</organism>
<evidence type="ECO:0000313" key="2">
    <source>
        <dbReference type="Proteomes" id="UP000548423"/>
    </source>
</evidence>
<protein>
    <submittedName>
        <fullName evidence="1">Uncharacterized protein</fullName>
    </submittedName>
</protein>
<name>A0A852T6W8_9BACI</name>
<evidence type="ECO:0000313" key="1">
    <source>
        <dbReference type="EMBL" id="NYE03605.1"/>
    </source>
</evidence>
<reference evidence="2" key="2">
    <citation type="submission" date="2020-08" db="EMBL/GenBank/DDBJ databases">
        <title>The Agave Microbiome: Exploring the role of microbial communities in plant adaptations to desert environments.</title>
        <authorList>
            <person name="Partida-Martinez L.P."/>
        </authorList>
    </citation>
    <scope>NUCLEOTIDE SEQUENCE [LARGE SCALE GENOMIC DNA]</scope>
    <source>
        <strain evidence="2">AT2.8</strain>
    </source>
</reference>